<proteinExistence type="predicted"/>
<dbReference type="RefSeq" id="WP_206871271.1">
    <property type="nucleotide sequence ID" value="NZ_BMBA01000004.1"/>
</dbReference>
<evidence type="ECO:0008006" key="4">
    <source>
        <dbReference type="Google" id="ProtNLM"/>
    </source>
</evidence>
<name>A0ABQ1EE37_9CLOT</name>
<dbReference type="EMBL" id="BMBA01000004">
    <property type="protein sequence ID" value="GFZ33026.1"/>
    <property type="molecule type" value="Genomic_DNA"/>
</dbReference>
<evidence type="ECO:0000256" key="1">
    <source>
        <dbReference type="SAM" id="MobiDB-lite"/>
    </source>
</evidence>
<protein>
    <recommendedName>
        <fullName evidence="4">DUF4163 domain-containing protein</fullName>
    </recommendedName>
</protein>
<accession>A0ABQ1EE37</accession>
<organism evidence="2 3">
    <name type="scientific">Clostridium zeae</name>
    <dbReference type="NCBI Taxonomy" id="2759022"/>
    <lineage>
        <taxon>Bacteria</taxon>
        <taxon>Bacillati</taxon>
        <taxon>Bacillota</taxon>
        <taxon>Clostridia</taxon>
        <taxon>Eubacteriales</taxon>
        <taxon>Clostridiaceae</taxon>
        <taxon>Clostridium</taxon>
    </lineage>
</organism>
<feature type="region of interest" description="Disordered" evidence="1">
    <location>
        <begin position="51"/>
        <end position="73"/>
    </location>
</feature>
<comment type="caution">
    <text evidence="2">The sequence shown here is derived from an EMBL/GenBank/DDBJ whole genome shotgun (WGS) entry which is preliminary data.</text>
</comment>
<evidence type="ECO:0000313" key="2">
    <source>
        <dbReference type="EMBL" id="GFZ33026.1"/>
    </source>
</evidence>
<gene>
    <name evidence="2" type="ORF">CSC2_35520</name>
</gene>
<reference evidence="2 3" key="1">
    <citation type="journal article" date="2021" name="Int. J. Syst. Evol. Microbiol.">
        <title>Clostridium zeae sp. nov., isolated from corn silage.</title>
        <authorList>
            <person name="Kobayashi H."/>
            <person name="Tanizawa Y."/>
            <person name="Yagura M."/>
            <person name="Sakamoto M."/>
            <person name="Ohkuma M."/>
            <person name="Tohno M."/>
        </authorList>
    </citation>
    <scope>NUCLEOTIDE SEQUENCE [LARGE SCALE GENOMIC DNA]</scope>
    <source>
        <strain evidence="2 3">CSC2</strain>
    </source>
</reference>
<sequence length="279" mass="30920">MNKKVKYSLITLLTGLTVAFTVLFPDKLLKKEEKSLLGNSHIVDNSKQMSSNNLYTASGSTNQPNSTNAAQNRTTEFDREVAEKVNTLKKYSANNSLAREISSDSMSMREAVALCINKISMILSKNPTLNLNEFPDAYSVNGELRTIEGKNLNNGKVEFQYWNINFNGKTDKNSTRQGIEMLLDAKTGVILSMSIIFENKVDNVDLERILQSIGDVMNFKGGVLSFNSQKGSQTAIWGGKDSPIIIKLIFGQEKDLTFLKMNLDVKSEVTSAAPIEISK</sequence>
<keyword evidence="3" id="KW-1185">Reference proteome</keyword>
<evidence type="ECO:0000313" key="3">
    <source>
        <dbReference type="Proteomes" id="UP000663802"/>
    </source>
</evidence>
<dbReference type="Proteomes" id="UP000663802">
    <property type="component" value="Unassembled WGS sequence"/>
</dbReference>